<dbReference type="Pfam" id="PF14229">
    <property type="entry name" value="DUF4332"/>
    <property type="match status" value="1"/>
</dbReference>
<evidence type="ECO:0000259" key="2">
    <source>
        <dbReference type="Pfam" id="PF14229"/>
    </source>
</evidence>
<evidence type="ECO:0000313" key="3">
    <source>
        <dbReference type="EMBL" id="SFN27748.1"/>
    </source>
</evidence>
<evidence type="ECO:0000256" key="1">
    <source>
        <dbReference type="ARBA" id="ARBA00022801"/>
    </source>
</evidence>
<dbReference type="InterPro" id="IPR025567">
    <property type="entry name" value="DUF4332"/>
</dbReference>
<dbReference type="STRING" id="578942.SAMN05216289_11133"/>
<reference evidence="3 4" key="1">
    <citation type="submission" date="2016-10" db="EMBL/GenBank/DDBJ databases">
        <authorList>
            <person name="de Groot N.N."/>
        </authorList>
    </citation>
    <scope>NUCLEOTIDE SEQUENCE [LARGE SCALE GENOMIC DNA]</scope>
    <source>
        <strain evidence="3 4">CGMCC 1.7659</strain>
    </source>
</reference>
<dbReference type="EMBL" id="FOVF01000011">
    <property type="protein sequence ID" value="SFN27748.1"/>
    <property type="molecule type" value="Genomic_DNA"/>
</dbReference>
<feature type="domain" description="DUF4332" evidence="2">
    <location>
        <begin position="557"/>
        <end position="664"/>
    </location>
</feature>
<protein>
    <submittedName>
        <fullName evidence="3">Phospholipase C</fullName>
    </submittedName>
</protein>
<evidence type="ECO:0000313" key="4">
    <source>
        <dbReference type="Proteomes" id="UP000198575"/>
    </source>
</evidence>
<organism evidence="3 4">
    <name type="scientific">Dokdonella immobilis</name>
    <dbReference type="NCBI Taxonomy" id="578942"/>
    <lineage>
        <taxon>Bacteria</taxon>
        <taxon>Pseudomonadati</taxon>
        <taxon>Pseudomonadota</taxon>
        <taxon>Gammaproteobacteria</taxon>
        <taxon>Lysobacterales</taxon>
        <taxon>Rhodanobacteraceae</taxon>
        <taxon>Dokdonella</taxon>
    </lineage>
</organism>
<dbReference type="PANTHER" id="PTHR31956:SF1">
    <property type="entry name" value="NON-SPECIFIC PHOSPHOLIPASE C1"/>
    <property type="match status" value="1"/>
</dbReference>
<dbReference type="Pfam" id="PF04185">
    <property type="entry name" value="Phosphoesterase"/>
    <property type="match status" value="1"/>
</dbReference>
<dbReference type="GO" id="GO:0042578">
    <property type="term" value="F:phosphoric ester hydrolase activity"/>
    <property type="evidence" value="ECO:0007669"/>
    <property type="project" value="UniProtKB-ARBA"/>
</dbReference>
<gene>
    <name evidence="3" type="ORF">SAMN05216289_11133</name>
</gene>
<proteinExistence type="predicted"/>
<accession>A0A1I4XPB7</accession>
<sequence>MEENLLLPNIDHVVVLMLENRSFDNVLGGLYPASASFEGLTGKEWNYNPTAPGVGTWTVWQASPGIASGTIPFPDPGEEFTDMNIQLFGAPSPGNCPSPGMGGFAANYARQPASREGIDQPSVPPIPHNIMQYFDEGNVPWSYALARHYAVSDVWHAAAPVQTIANRTFTHTGTPSMIPGTDRARVNNGDYTSGLSFSKIVEGKFDPPVVDTTVFEMLDETYPSGRAGACSNFQEKPRRLNWKVYYHDAPLSALCQYVYEHWCLDALYGGNVYRYHEHFRAETNFEYDIRNGTLPTYSFIEPAYTGVEYTANSNHPGGAIPDPLDLNAQNFPPPINVHDGEKLLAEVYASLARYPSVFERTLLIVTYDEHGGTYDHVKPGSAVSPFARPTSNFNYDRCGVRVPAILINPRLTTKVFRPTDGVSMKDPCGAFVTRLDHTSIIKTLCQRFGLGAPPTARAASVPTLAGLVRASATEAHLPERSVIAAAERSMAEKLSKPRDPGTAARIRGWFAQRERDDFPGDHLNNAIFATYALAWYGRERAGSYPLREIVDLDADDAVALDAIDIRDTATLLEAWREPEGPGRLAAIVKQDPAHVRRWALQAELLQRPGIVGDDAFLLMTAGVTGIDDLSRRDASELQAGLVAAAASLGLLDFAQDLAVTRKWVSP</sequence>
<dbReference type="PANTHER" id="PTHR31956">
    <property type="entry name" value="NON-SPECIFIC PHOSPHOLIPASE C4-RELATED"/>
    <property type="match status" value="1"/>
</dbReference>
<dbReference type="AlphaFoldDB" id="A0A1I4XPB7"/>
<dbReference type="Proteomes" id="UP000198575">
    <property type="component" value="Unassembled WGS sequence"/>
</dbReference>
<dbReference type="InterPro" id="IPR017850">
    <property type="entry name" value="Alkaline_phosphatase_core_sf"/>
</dbReference>
<keyword evidence="4" id="KW-1185">Reference proteome</keyword>
<dbReference type="Gene3D" id="3.40.720.10">
    <property type="entry name" value="Alkaline Phosphatase, subunit A"/>
    <property type="match status" value="2"/>
</dbReference>
<dbReference type="OrthoDB" id="9770871at2"/>
<name>A0A1I4XPB7_9GAMM</name>
<dbReference type="InterPro" id="IPR007312">
    <property type="entry name" value="Phosphoesterase"/>
</dbReference>
<dbReference type="GO" id="GO:0009395">
    <property type="term" value="P:phospholipid catabolic process"/>
    <property type="evidence" value="ECO:0007669"/>
    <property type="project" value="TreeGrafter"/>
</dbReference>
<dbReference type="RefSeq" id="WP_092407384.1">
    <property type="nucleotide sequence ID" value="NZ_FOVF01000011.1"/>
</dbReference>
<keyword evidence="1" id="KW-0378">Hydrolase</keyword>